<gene>
    <name evidence="1" type="ORF">J3R30DRAFT_3700239</name>
</gene>
<reference evidence="1" key="1">
    <citation type="submission" date="2022-08" db="EMBL/GenBank/DDBJ databases">
        <title>A Global Phylogenomic Analysis of the Shiitake Genus Lentinula.</title>
        <authorList>
            <consortium name="DOE Joint Genome Institute"/>
            <person name="Sierra-Patev S."/>
            <person name="Min B."/>
            <person name="Naranjo-Ortiz M."/>
            <person name="Looney B."/>
            <person name="Konkel Z."/>
            <person name="Slot J.C."/>
            <person name="Sakamoto Y."/>
            <person name="Steenwyk J.L."/>
            <person name="Rokas A."/>
            <person name="Carro J."/>
            <person name="Camarero S."/>
            <person name="Ferreira P."/>
            <person name="Molpeceres G."/>
            <person name="Ruiz-Duenas F.J."/>
            <person name="Serrano A."/>
            <person name="Henrissat B."/>
            <person name="Drula E."/>
            <person name="Hughes K.W."/>
            <person name="Mata J.L."/>
            <person name="Ishikawa N.K."/>
            <person name="Vargas-Isla R."/>
            <person name="Ushijima S."/>
            <person name="Smith C.A."/>
            <person name="Ahrendt S."/>
            <person name="Andreopoulos W."/>
            <person name="He G."/>
            <person name="Labutti K."/>
            <person name="Lipzen A."/>
            <person name="Ng V."/>
            <person name="Riley R."/>
            <person name="Sandor L."/>
            <person name="Barry K."/>
            <person name="Martinez A.T."/>
            <person name="Xiao Y."/>
            <person name="Gibbons J.G."/>
            <person name="Terashima K."/>
            <person name="Grigoriev I.V."/>
            <person name="Hibbett D.S."/>
        </authorList>
    </citation>
    <scope>NUCLEOTIDE SEQUENCE</scope>
    <source>
        <strain evidence="1">JLM2183</strain>
    </source>
</reference>
<dbReference type="PANTHER" id="PTHR42791:SF1">
    <property type="entry name" value="N-ACETYLTRANSFERASE DOMAIN-CONTAINING PROTEIN"/>
    <property type="match status" value="1"/>
</dbReference>
<dbReference type="EMBL" id="JAOTPV010000006">
    <property type="protein sequence ID" value="KAJ4480825.1"/>
    <property type="molecule type" value="Genomic_DNA"/>
</dbReference>
<sequence length="273" mass="30982">MIREALPDDLDVIGWAAAEAFIADAMAHYFSGTTKLMSITNKSELRELYDLYHFVTKTCMISGGRVILAVPMESNLESSSETSSTIAAAACWYPPRKRVTTLNAVRGGITKCIRNWRVKGFERMLTEYSPKTHELFKRAFTSKAMETQRMEKGKQDKKRILRESDSWYLQLMFSSKQYEGRGLMSTLMREGFAYAHSSTPGIPFTLDATSARARDRYLHLGYELMEPETLIGVGKANAQGIAPVKKYRDKNEELTGVPYWCMVNVRIMVPLDL</sequence>
<dbReference type="AlphaFoldDB" id="A0A9W9AEP6"/>
<dbReference type="Proteomes" id="UP001150266">
    <property type="component" value="Unassembled WGS sequence"/>
</dbReference>
<organism evidence="1 2">
    <name type="scientific">Lentinula aciculospora</name>
    <dbReference type="NCBI Taxonomy" id="153920"/>
    <lineage>
        <taxon>Eukaryota</taxon>
        <taxon>Fungi</taxon>
        <taxon>Dikarya</taxon>
        <taxon>Basidiomycota</taxon>
        <taxon>Agaricomycotina</taxon>
        <taxon>Agaricomycetes</taxon>
        <taxon>Agaricomycetidae</taxon>
        <taxon>Agaricales</taxon>
        <taxon>Marasmiineae</taxon>
        <taxon>Omphalotaceae</taxon>
        <taxon>Lentinula</taxon>
    </lineage>
</organism>
<evidence type="ECO:0000313" key="1">
    <source>
        <dbReference type="EMBL" id="KAJ4480825.1"/>
    </source>
</evidence>
<comment type="caution">
    <text evidence="1">The sequence shown here is derived from an EMBL/GenBank/DDBJ whole genome shotgun (WGS) entry which is preliminary data.</text>
</comment>
<protein>
    <recommendedName>
        <fullName evidence="3">N-acetyltransferase domain-containing protein</fullName>
    </recommendedName>
</protein>
<dbReference type="SUPFAM" id="SSF55729">
    <property type="entry name" value="Acyl-CoA N-acyltransferases (Nat)"/>
    <property type="match status" value="1"/>
</dbReference>
<name>A0A9W9AEP6_9AGAR</name>
<dbReference type="PANTHER" id="PTHR42791">
    <property type="entry name" value="GNAT FAMILY ACETYLTRANSFERASE"/>
    <property type="match status" value="1"/>
</dbReference>
<dbReference type="InterPro" id="IPR016181">
    <property type="entry name" value="Acyl_CoA_acyltransferase"/>
</dbReference>
<evidence type="ECO:0008006" key="3">
    <source>
        <dbReference type="Google" id="ProtNLM"/>
    </source>
</evidence>
<keyword evidence="2" id="KW-1185">Reference proteome</keyword>
<dbReference type="OrthoDB" id="544277at2759"/>
<dbReference type="InterPro" id="IPR052523">
    <property type="entry name" value="Trichothecene_AcTrans"/>
</dbReference>
<evidence type="ECO:0000313" key="2">
    <source>
        <dbReference type="Proteomes" id="UP001150266"/>
    </source>
</evidence>
<dbReference type="Gene3D" id="3.40.630.30">
    <property type="match status" value="1"/>
</dbReference>
<proteinExistence type="predicted"/>
<accession>A0A9W9AEP6</accession>